<sequence>MEENVKNWVGTNLEDIYHGHGPWSFPTPSIIASRFHAVLYQLPATLSSPPRPHVSIQTNHWDNDHVRMPYSSKNVFPGKNANGSETLKKRWEIIQEALLQPITSVRELELAINKYNTRLPKFLALHYFFEEVLEEEEAEQFFNNLLPAIIRLALQLPEILPGNLPLLRRGSCRSISLSQLQIASLLANAFLCTLPWRKDVSNTYPGVNFHGLFSAHLRPDMDNVIIEKFKCICHYFRRVLNTEPVGVVTFERKYFPKSHLPRWDTLETSLGNTRIHVSNTGFIEDDGNGLLQVDFANKYVGGGVLGFGCVQEEIRFLICPELLISRLFTEQLGPTEALLIIGAERFSKYKGYGDSFTWAGNYNDNTPYDNYGRRRTSIVAIDALYFGRPIEQYNSSCILRELNKAYVGFHSRLDGQLPAVATGNWGCGAFHGDPNLKSLIQLMACSASRRDLVYFTFGDIELRDKIHEMYLFLAANEVTICQLWRYLCQFSTTNVKSKHLFSYLQQAHFDSKNQLSIKDFFLFNKKKFDKGNSSTSNGNSQSSHIFNDTVDRNVASAEELNEIIIESSQPVSLVDSDVDIIESSQNEDLQVSLSMISKQVNAKLYSESKNANEGVENISLNNHTCEKPSNEDSNEKQELTTEDESQSKMDIDEDGNTPSGLKRKITDYFVKIDKG</sequence>
<gene>
    <name evidence="9" type="ORF">RN001_004618</name>
</gene>
<dbReference type="InterPro" id="IPR046372">
    <property type="entry name" value="PARG_cat_C"/>
</dbReference>
<keyword evidence="3" id="KW-0378">Hydrolase</keyword>
<dbReference type="Pfam" id="PF05028">
    <property type="entry name" value="PARG_cat_C"/>
    <property type="match status" value="1"/>
</dbReference>
<dbReference type="GO" id="GO:0005634">
    <property type="term" value="C:nucleus"/>
    <property type="evidence" value="ECO:0007669"/>
    <property type="project" value="TreeGrafter"/>
</dbReference>
<evidence type="ECO:0000256" key="3">
    <source>
        <dbReference type="ARBA" id="ARBA00022801"/>
    </source>
</evidence>
<evidence type="ECO:0000259" key="7">
    <source>
        <dbReference type="Pfam" id="PF05028"/>
    </source>
</evidence>
<organism evidence="9 10">
    <name type="scientific">Aquatica leii</name>
    <dbReference type="NCBI Taxonomy" id="1421715"/>
    <lineage>
        <taxon>Eukaryota</taxon>
        <taxon>Metazoa</taxon>
        <taxon>Ecdysozoa</taxon>
        <taxon>Arthropoda</taxon>
        <taxon>Hexapoda</taxon>
        <taxon>Insecta</taxon>
        <taxon>Pterygota</taxon>
        <taxon>Neoptera</taxon>
        <taxon>Endopterygota</taxon>
        <taxon>Coleoptera</taxon>
        <taxon>Polyphaga</taxon>
        <taxon>Elateriformia</taxon>
        <taxon>Elateroidea</taxon>
        <taxon>Lampyridae</taxon>
        <taxon>Luciolinae</taxon>
        <taxon>Aquatica</taxon>
    </lineage>
</organism>
<feature type="active site" evidence="4">
    <location>
        <position position="313"/>
    </location>
</feature>
<dbReference type="Proteomes" id="UP001353858">
    <property type="component" value="Unassembled WGS sequence"/>
</dbReference>
<feature type="binding site" evidence="5">
    <location>
        <position position="311"/>
    </location>
    <ligand>
        <name>substrate</name>
    </ligand>
</feature>
<feature type="binding site" evidence="5">
    <location>
        <position position="352"/>
    </location>
    <ligand>
        <name>substrate</name>
    </ligand>
</feature>
<accession>A0AAN7PYQ4</accession>
<feature type="active site" evidence="4">
    <location>
        <position position="294"/>
    </location>
</feature>
<dbReference type="PANTHER" id="PTHR12837">
    <property type="entry name" value="POLY ADP-RIBOSE GLYCOHYDROLASE"/>
    <property type="match status" value="1"/>
</dbReference>
<evidence type="ECO:0000256" key="5">
    <source>
        <dbReference type="PIRSR" id="PIRSR607724-2"/>
    </source>
</evidence>
<comment type="similarity">
    <text evidence="1">Belongs to the poly(ADP-ribose) glycohydrolase family.</text>
</comment>
<dbReference type="InterPro" id="IPR007724">
    <property type="entry name" value="Poly_GlycHdrlase"/>
</dbReference>
<feature type="region of interest" description="Disordered" evidence="6">
    <location>
        <begin position="621"/>
        <end position="664"/>
    </location>
</feature>
<proteinExistence type="inferred from homology"/>
<dbReference type="InterPro" id="IPR048362">
    <property type="entry name" value="PARG_helical"/>
</dbReference>
<dbReference type="GO" id="GO:1990966">
    <property type="term" value="P:ATP generation from poly-ADP-D-ribose"/>
    <property type="evidence" value="ECO:0007669"/>
    <property type="project" value="TreeGrafter"/>
</dbReference>
<feature type="domain" description="PARG catalytic Macro" evidence="7">
    <location>
        <begin position="261"/>
        <end position="463"/>
    </location>
</feature>
<dbReference type="GO" id="GO:0005737">
    <property type="term" value="C:cytoplasm"/>
    <property type="evidence" value="ECO:0007669"/>
    <property type="project" value="TreeGrafter"/>
</dbReference>
<evidence type="ECO:0000256" key="4">
    <source>
        <dbReference type="PIRSR" id="PIRSR607724-1"/>
    </source>
</evidence>
<evidence type="ECO:0000256" key="1">
    <source>
        <dbReference type="ARBA" id="ARBA00009545"/>
    </source>
</evidence>
<feature type="domain" description="PARG helical" evidence="8">
    <location>
        <begin position="133"/>
        <end position="252"/>
    </location>
</feature>
<protein>
    <recommendedName>
        <fullName evidence="2">poly(ADP-ribose) glycohydrolase</fullName>
        <ecNumber evidence="2">3.2.1.143</ecNumber>
    </recommendedName>
</protein>
<feature type="compositionally biased region" description="Basic and acidic residues" evidence="6">
    <location>
        <begin position="624"/>
        <end position="650"/>
    </location>
</feature>
<evidence type="ECO:0000313" key="10">
    <source>
        <dbReference type="Proteomes" id="UP001353858"/>
    </source>
</evidence>
<dbReference type="GO" id="GO:0005975">
    <property type="term" value="P:carbohydrate metabolic process"/>
    <property type="evidence" value="ECO:0007669"/>
    <property type="project" value="InterPro"/>
</dbReference>
<dbReference type="GO" id="GO:0009225">
    <property type="term" value="P:nucleotide-sugar metabolic process"/>
    <property type="evidence" value="ECO:0007669"/>
    <property type="project" value="TreeGrafter"/>
</dbReference>
<dbReference type="EC" id="3.2.1.143" evidence="2"/>
<name>A0AAN7PYQ4_9COLE</name>
<evidence type="ECO:0000256" key="6">
    <source>
        <dbReference type="SAM" id="MobiDB-lite"/>
    </source>
</evidence>
<dbReference type="AlphaFoldDB" id="A0AAN7PYQ4"/>
<dbReference type="PANTHER" id="PTHR12837:SF15">
    <property type="entry name" value="POLY(ADP-RIBOSE) GLYCOHYDROLASE"/>
    <property type="match status" value="1"/>
</dbReference>
<reference evidence="10" key="1">
    <citation type="submission" date="2023-01" db="EMBL/GenBank/DDBJ databases">
        <title>Key to firefly adult light organ development and bioluminescence: homeobox transcription factors regulate luciferase expression and transportation to peroxisome.</title>
        <authorList>
            <person name="Fu X."/>
        </authorList>
    </citation>
    <scope>NUCLEOTIDE SEQUENCE [LARGE SCALE GENOMIC DNA]</scope>
</reference>
<comment type="caution">
    <text evidence="9">The sequence shown here is derived from an EMBL/GenBank/DDBJ whole genome shotgun (WGS) entry which is preliminary data.</text>
</comment>
<dbReference type="GO" id="GO:0004649">
    <property type="term" value="F:poly(ADP-ribose) glycohydrolase activity"/>
    <property type="evidence" value="ECO:0007669"/>
    <property type="project" value="UniProtKB-EC"/>
</dbReference>
<keyword evidence="10" id="KW-1185">Reference proteome</keyword>
<evidence type="ECO:0000259" key="8">
    <source>
        <dbReference type="Pfam" id="PF20811"/>
    </source>
</evidence>
<feature type="binding site" evidence="5">
    <location>
        <position position="297"/>
    </location>
    <ligand>
        <name>substrate</name>
    </ligand>
</feature>
<dbReference type="EMBL" id="JARPUR010000002">
    <property type="protein sequence ID" value="KAK4881299.1"/>
    <property type="molecule type" value="Genomic_DNA"/>
</dbReference>
<dbReference type="Pfam" id="PF20811">
    <property type="entry name" value="PARG_cat_N"/>
    <property type="match status" value="1"/>
</dbReference>
<evidence type="ECO:0000313" key="9">
    <source>
        <dbReference type="EMBL" id="KAK4881299.1"/>
    </source>
</evidence>
<evidence type="ECO:0000256" key="2">
    <source>
        <dbReference type="ARBA" id="ARBA00012255"/>
    </source>
</evidence>
<dbReference type="GO" id="GO:0006282">
    <property type="term" value="P:regulation of DNA repair"/>
    <property type="evidence" value="ECO:0007669"/>
    <property type="project" value="InterPro"/>
</dbReference>
<feature type="active site" evidence="4">
    <location>
        <position position="312"/>
    </location>
</feature>